<reference evidence="1 2" key="1">
    <citation type="submission" date="2019-08" db="EMBL/GenBank/DDBJ databases">
        <title>In-depth cultivation of the pig gut microbiome towards novel bacterial diversity and tailored functional studies.</title>
        <authorList>
            <person name="Wylensek D."/>
            <person name="Hitch T.C.A."/>
            <person name="Clavel T."/>
        </authorList>
    </citation>
    <scope>NUCLEOTIDE SEQUENCE [LARGE SCALE GENOMIC DNA]</scope>
    <source>
        <strain evidence="1 2">SM-530-WT-4B</strain>
    </source>
</reference>
<dbReference type="EMBL" id="VUNH01000010">
    <property type="protein sequence ID" value="MST56277.1"/>
    <property type="molecule type" value="Genomic_DNA"/>
</dbReference>
<sequence length="60" mass="6276">MSIGSPAFVGLCRRGSLPGAPPVHYMMSGAVWEWGSGTGDVPRAEKRPAKAQAAAFFALE</sequence>
<protein>
    <submittedName>
        <fullName evidence="1">Uncharacterized protein</fullName>
    </submittedName>
</protein>
<comment type="caution">
    <text evidence="1">The sequence shown here is derived from an EMBL/GenBank/DDBJ whole genome shotgun (WGS) entry which is preliminary data.</text>
</comment>
<dbReference type="AlphaFoldDB" id="A0A6L5YF11"/>
<evidence type="ECO:0000313" key="2">
    <source>
        <dbReference type="Proteomes" id="UP000473699"/>
    </source>
</evidence>
<organism evidence="1 2">
    <name type="scientific">Pyramidobacter porci</name>
    <dbReference type="NCBI Taxonomy" id="2605789"/>
    <lineage>
        <taxon>Bacteria</taxon>
        <taxon>Thermotogati</taxon>
        <taxon>Synergistota</taxon>
        <taxon>Synergistia</taxon>
        <taxon>Synergistales</taxon>
        <taxon>Dethiosulfovibrionaceae</taxon>
        <taxon>Pyramidobacter</taxon>
    </lineage>
</organism>
<dbReference type="RefSeq" id="WP_154529357.1">
    <property type="nucleotide sequence ID" value="NZ_VUNH01000010.1"/>
</dbReference>
<accession>A0A6L5YF11</accession>
<gene>
    <name evidence="1" type="ORF">FYJ74_09565</name>
</gene>
<keyword evidence="2" id="KW-1185">Reference proteome</keyword>
<name>A0A6L5YF11_9BACT</name>
<dbReference type="Proteomes" id="UP000473699">
    <property type="component" value="Unassembled WGS sequence"/>
</dbReference>
<proteinExistence type="predicted"/>
<evidence type="ECO:0000313" key="1">
    <source>
        <dbReference type="EMBL" id="MST56277.1"/>
    </source>
</evidence>